<keyword evidence="2" id="KW-1185">Reference proteome</keyword>
<evidence type="ECO:0000313" key="2">
    <source>
        <dbReference type="Proteomes" id="UP001385892"/>
    </source>
</evidence>
<sequence length="61" mass="6448">MAYSDREEDCESAAYRNFPAGSIASNQGAVPVLTGADEARVKSPRAPMLYAVIEFAVVLAA</sequence>
<gene>
    <name evidence="1" type="ORF">WKW82_14410</name>
</gene>
<protein>
    <submittedName>
        <fullName evidence="1">Uncharacterized protein</fullName>
    </submittedName>
</protein>
<comment type="caution">
    <text evidence="1">The sequence shown here is derived from an EMBL/GenBank/DDBJ whole genome shotgun (WGS) entry which is preliminary data.</text>
</comment>
<dbReference type="Proteomes" id="UP001385892">
    <property type="component" value="Unassembled WGS sequence"/>
</dbReference>
<dbReference type="EMBL" id="JBBKZT010000006">
    <property type="protein sequence ID" value="MEJ8847850.1"/>
    <property type="molecule type" value="Genomic_DNA"/>
</dbReference>
<reference evidence="1 2" key="1">
    <citation type="submission" date="2024-03" db="EMBL/GenBank/DDBJ databases">
        <title>Novel species of the genus Variovorax.</title>
        <authorList>
            <person name="Liu Q."/>
            <person name="Xin Y.-H."/>
        </authorList>
    </citation>
    <scope>NUCLEOTIDE SEQUENCE [LARGE SCALE GENOMIC DNA]</scope>
    <source>
        <strain evidence="1 2">KACC 18900</strain>
    </source>
</reference>
<evidence type="ECO:0000313" key="1">
    <source>
        <dbReference type="EMBL" id="MEJ8847850.1"/>
    </source>
</evidence>
<proteinExistence type="predicted"/>
<name>A0ABU8WLV5_9BURK</name>
<accession>A0ABU8WLV5</accession>
<organism evidence="1 2">
    <name type="scientific">Variovorax rhizosphaerae</name>
    <dbReference type="NCBI Taxonomy" id="1836200"/>
    <lineage>
        <taxon>Bacteria</taxon>
        <taxon>Pseudomonadati</taxon>
        <taxon>Pseudomonadota</taxon>
        <taxon>Betaproteobacteria</taxon>
        <taxon>Burkholderiales</taxon>
        <taxon>Comamonadaceae</taxon>
        <taxon>Variovorax</taxon>
    </lineage>
</organism>